<name>A0A3S5FDL4_9PLAT</name>
<accession>A0A3S5FDL4</accession>
<protein>
    <submittedName>
        <fullName evidence="2">Uncharacterized protein</fullName>
    </submittedName>
</protein>
<dbReference type="AlphaFoldDB" id="A0A3S5FDL4"/>
<reference evidence="2" key="1">
    <citation type="submission" date="2018-11" db="EMBL/GenBank/DDBJ databases">
        <authorList>
            <consortium name="Pathogen Informatics"/>
        </authorList>
    </citation>
    <scope>NUCLEOTIDE SEQUENCE</scope>
</reference>
<evidence type="ECO:0000313" key="2">
    <source>
        <dbReference type="EMBL" id="VEL19593.1"/>
    </source>
</evidence>
<gene>
    <name evidence="2" type="ORF">PXEA_LOCUS13033</name>
</gene>
<comment type="caution">
    <text evidence="2">The sequence shown here is derived from an EMBL/GenBank/DDBJ whole genome shotgun (WGS) entry which is preliminary data.</text>
</comment>
<sequence length="401" mass="43847">MVKICAIDRPRLGVGLSQCRVSKGGWLSVQHIFGRVFVYNVSHLASPFAQFIDNLNPHSRPPNQAQCEQVKSDYSSFRSIDLYCMSNVPNRGHLAGQATSSGLEVVALQSPWRLDLGAVHKSGEGSGDNRKADFYLHEPSDVAIRTSSASSTSSSSASSSSEEATFESCPTIQTEALVHGTTTAFPFSFEHKQFGNSLRFGLDIEMPIQNCFEKVQSPPDKEPSDKASMEPRLDNTFAAAMAVAAAAVAVASTNVNRAKTSVATLSRQYSLIENPYPAEQNFSCDNFMPHNDNVESVSPFKDEFNIEGQAYNSIRIPSIEGYAEGEEICYQSCPPFIPHNSQAGWHRYTMNTLPNLSNTMAQDIGVSDNRTIYTSYISCSNGEVCNCGEYSPQISCSLPKH</sequence>
<evidence type="ECO:0000313" key="3">
    <source>
        <dbReference type="Proteomes" id="UP000784294"/>
    </source>
</evidence>
<evidence type="ECO:0000256" key="1">
    <source>
        <dbReference type="SAM" id="MobiDB-lite"/>
    </source>
</evidence>
<feature type="region of interest" description="Disordered" evidence="1">
    <location>
        <begin position="145"/>
        <end position="166"/>
    </location>
</feature>
<keyword evidence="3" id="KW-1185">Reference proteome</keyword>
<organism evidence="2 3">
    <name type="scientific">Protopolystoma xenopodis</name>
    <dbReference type="NCBI Taxonomy" id="117903"/>
    <lineage>
        <taxon>Eukaryota</taxon>
        <taxon>Metazoa</taxon>
        <taxon>Spiralia</taxon>
        <taxon>Lophotrochozoa</taxon>
        <taxon>Platyhelminthes</taxon>
        <taxon>Monogenea</taxon>
        <taxon>Polyopisthocotylea</taxon>
        <taxon>Polystomatidea</taxon>
        <taxon>Polystomatidae</taxon>
        <taxon>Protopolystoma</taxon>
    </lineage>
</organism>
<dbReference type="Proteomes" id="UP000784294">
    <property type="component" value="Unassembled WGS sequence"/>
</dbReference>
<dbReference type="EMBL" id="CAAALY010042296">
    <property type="protein sequence ID" value="VEL19593.1"/>
    <property type="molecule type" value="Genomic_DNA"/>
</dbReference>
<feature type="compositionally biased region" description="Low complexity" evidence="1">
    <location>
        <begin position="146"/>
        <end position="166"/>
    </location>
</feature>
<proteinExistence type="predicted"/>